<protein>
    <submittedName>
        <fullName evidence="2">Uncharacterized protein</fullName>
    </submittedName>
</protein>
<reference evidence="2" key="1">
    <citation type="submission" date="2022-11" db="UniProtKB">
        <authorList>
            <consortium name="WormBaseParasite"/>
        </authorList>
    </citation>
    <scope>IDENTIFICATION</scope>
</reference>
<proteinExistence type="predicted"/>
<dbReference type="Proteomes" id="UP000887579">
    <property type="component" value="Unplaced"/>
</dbReference>
<name>A0AC34GM82_9BILA</name>
<dbReference type="WBParaSite" id="ES5_v2.g30846.t1">
    <property type="protein sequence ID" value="ES5_v2.g30846.t1"/>
    <property type="gene ID" value="ES5_v2.g30846"/>
</dbReference>
<organism evidence="1 2">
    <name type="scientific">Panagrolaimus sp. ES5</name>
    <dbReference type="NCBI Taxonomy" id="591445"/>
    <lineage>
        <taxon>Eukaryota</taxon>
        <taxon>Metazoa</taxon>
        <taxon>Ecdysozoa</taxon>
        <taxon>Nematoda</taxon>
        <taxon>Chromadorea</taxon>
        <taxon>Rhabditida</taxon>
        <taxon>Tylenchina</taxon>
        <taxon>Panagrolaimomorpha</taxon>
        <taxon>Panagrolaimoidea</taxon>
        <taxon>Panagrolaimidae</taxon>
        <taxon>Panagrolaimus</taxon>
    </lineage>
</organism>
<evidence type="ECO:0000313" key="1">
    <source>
        <dbReference type="Proteomes" id="UP000887579"/>
    </source>
</evidence>
<evidence type="ECO:0000313" key="2">
    <source>
        <dbReference type="WBParaSite" id="ES5_v2.g30846.t1"/>
    </source>
</evidence>
<sequence>TFNQLIASRKKIILLQVITTVASIADSAQEHFSKYYAHLMPPLKYILKNSDDKELTELRGKTMECISLIGLAVGREHFSNDIHEIMEQLNKNLGKEDENASYVISAWARICKVLREDFAPYLEVVMS</sequence>
<accession>A0AC34GM82</accession>